<keyword evidence="2" id="KW-1185">Reference proteome</keyword>
<organism evidence="1 2">
    <name type="scientific">Magallana gigas</name>
    <name type="common">Pacific oyster</name>
    <name type="synonym">Crassostrea gigas</name>
    <dbReference type="NCBI Taxonomy" id="29159"/>
    <lineage>
        <taxon>Eukaryota</taxon>
        <taxon>Metazoa</taxon>
        <taxon>Spiralia</taxon>
        <taxon>Lophotrochozoa</taxon>
        <taxon>Mollusca</taxon>
        <taxon>Bivalvia</taxon>
        <taxon>Autobranchia</taxon>
        <taxon>Pteriomorphia</taxon>
        <taxon>Ostreida</taxon>
        <taxon>Ostreoidea</taxon>
        <taxon>Ostreidae</taxon>
        <taxon>Magallana</taxon>
    </lineage>
</organism>
<reference evidence="1" key="1">
    <citation type="submission" date="2022-08" db="UniProtKB">
        <authorList>
            <consortium name="EnsemblMetazoa"/>
        </authorList>
    </citation>
    <scope>IDENTIFICATION</scope>
    <source>
        <strain evidence="1">05x7-T-G4-1.051#20</strain>
    </source>
</reference>
<dbReference type="AlphaFoldDB" id="A0A8W8P3B0"/>
<proteinExistence type="predicted"/>
<accession>A0A8W8P3B0</accession>
<protein>
    <submittedName>
        <fullName evidence="1">Uncharacterized protein</fullName>
    </submittedName>
</protein>
<evidence type="ECO:0000313" key="2">
    <source>
        <dbReference type="Proteomes" id="UP000005408"/>
    </source>
</evidence>
<name>A0A8W8P3B0_MAGGI</name>
<dbReference type="EnsemblMetazoa" id="G8677.1">
    <property type="protein sequence ID" value="G8677.1:cds"/>
    <property type="gene ID" value="G8677"/>
</dbReference>
<evidence type="ECO:0000313" key="1">
    <source>
        <dbReference type="EnsemblMetazoa" id="G8677.1:cds"/>
    </source>
</evidence>
<dbReference type="Proteomes" id="UP000005408">
    <property type="component" value="Unassembled WGS sequence"/>
</dbReference>
<sequence>MGDIIVKKIKSLSAHMVQRQRTLPARGQGGKDLAFETDEATTFSETVNVSASIMSTQIEEGLQPPQQAGKFFNIPSVVEDLFDM</sequence>